<dbReference type="EMBL" id="MT386772">
    <property type="protein sequence ID" value="QLI62056.1"/>
    <property type="molecule type" value="mRNA"/>
</dbReference>
<proteinExistence type="evidence at transcript level"/>
<dbReference type="InterPro" id="IPR004117">
    <property type="entry name" value="7tm6_olfct_rcpt"/>
</dbReference>
<keyword evidence="6 10" id="KW-1133">Transmembrane helix</keyword>
<dbReference type="GO" id="GO:0005886">
    <property type="term" value="C:plasma membrane"/>
    <property type="evidence" value="ECO:0007669"/>
    <property type="project" value="UniProtKB-SubCell"/>
</dbReference>
<dbReference type="Pfam" id="PF02949">
    <property type="entry name" value="7tm_6"/>
    <property type="match status" value="1"/>
</dbReference>
<dbReference type="GO" id="GO:0005549">
    <property type="term" value="F:odorant binding"/>
    <property type="evidence" value="ECO:0007669"/>
    <property type="project" value="InterPro"/>
</dbReference>
<evidence type="ECO:0000256" key="2">
    <source>
        <dbReference type="ARBA" id="ARBA00022475"/>
    </source>
</evidence>
<reference evidence="11" key="2">
    <citation type="submission" date="2020-04" db="EMBL/GenBank/DDBJ databases">
        <authorList>
            <person name="Yang Y."/>
        </authorList>
    </citation>
    <scope>NUCLEOTIDE SEQUENCE</scope>
    <source>
        <tissue evidence="11">Antennae</tissue>
    </source>
</reference>
<evidence type="ECO:0000256" key="9">
    <source>
        <dbReference type="ARBA" id="ARBA00023224"/>
    </source>
</evidence>
<evidence type="ECO:0000256" key="4">
    <source>
        <dbReference type="ARBA" id="ARBA00022692"/>
    </source>
</evidence>
<sequence>MESISISHTFNVNFFLLKMFGVWSGKSLNNYYKFYTFVIVVVLLLIYNTLLTINLFFTPWKIELIIREVMFYFTEIVVTAKVFMFLGFRSKLLDILNHLDCEEFKATDENSRKIIDKHVYYYKTYWKIFSTLSHLSYFFLVLLPIIIAKLMGTNLELPICKYYFFDDKLRNRYFYYLFIYQSIGMYAQMTYNVNADTLISGLILMAVTQLKVLNYKLSNLKVTAEHSKLSLEIQDNIQYQKLNDWLKHHYLITTFCTKIQNLINVTILIQFGMSAATICVSLCGFLMMSSTGTLMFVCSYLFVMVAEIFVPAWMGTQLSYESRESVFAIYDSEWIPRSEKFKRNMRLFVARANVPIILRGVKMFPLSLETFTSIMKTAYSFFALIRNVQDRENGRIS</sequence>
<keyword evidence="5 10" id="KW-0552">Olfaction</keyword>
<dbReference type="PANTHER" id="PTHR21137:SF35">
    <property type="entry name" value="ODORANT RECEPTOR 19A-RELATED"/>
    <property type="match status" value="1"/>
</dbReference>
<evidence type="ECO:0000256" key="1">
    <source>
        <dbReference type="ARBA" id="ARBA00004651"/>
    </source>
</evidence>
<evidence type="ECO:0000256" key="3">
    <source>
        <dbReference type="ARBA" id="ARBA00022606"/>
    </source>
</evidence>
<reference evidence="11" key="1">
    <citation type="journal article" date="2019" name="Sci. Rep.">
        <title>Antennal transcriptome analyses and olfactory protein identification in an important wood-boring moth pest, Streltzoviella insularis (Lepidoptera: Cossidae).</title>
        <authorList>
            <person name="Yang Y"/>
            <person name="Li W"/>
            <person name="Tao J Zong.S."/>
        </authorList>
    </citation>
    <scope>NUCLEOTIDE SEQUENCE</scope>
    <source>
        <tissue evidence="11">Antennae</tissue>
    </source>
</reference>
<feature type="transmembrane region" description="Helical" evidence="10">
    <location>
        <begin position="69"/>
        <end position="88"/>
    </location>
</feature>
<feature type="transmembrane region" description="Helical" evidence="10">
    <location>
        <begin position="294"/>
        <end position="314"/>
    </location>
</feature>
<comment type="similarity">
    <text evidence="10">Belongs to the insect chemoreceptor superfamily. Heteromeric odorant receptor channel (TC 1.A.69) family.</text>
</comment>
<accession>A0A7D5UML6</accession>
<keyword evidence="2" id="KW-1003">Cell membrane</keyword>
<dbReference type="GO" id="GO:0004984">
    <property type="term" value="F:olfactory receptor activity"/>
    <property type="evidence" value="ECO:0007669"/>
    <property type="project" value="InterPro"/>
</dbReference>
<evidence type="ECO:0000256" key="10">
    <source>
        <dbReference type="RuleBase" id="RU351113"/>
    </source>
</evidence>
<comment type="caution">
    <text evidence="10">Lacks conserved residue(s) required for the propagation of feature annotation.</text>
</comment>
<dbReference type="AlphaFoldDB" id="A0A7D5UML6"/>
<organism evidence="11">
    <name type="scientific">Streltzoviella insularis</name>
    <dbReference type="NCBI Taxonomy" id="1206366"/>
    <lineage>
        <taxon>Eukaryota</taxon>
        <taxon>Metazoa</taxon>
        <taxon>Ecdysozoa</taxon>
        <taxon>Arthropoda</taxon>
        <taxon>Hexapoda</taxon>
        <taxon>Insecta</taxon>
        <taxon>Pterygota</taxon>
        <taxon>Neoptera</taxon>
        <taxon>Endopterygota</taxon>
        <taxon>Lepidoptera</taxon>
        <taxon>Glossata</taxon>
        <taxon>Ditrysia</taxon>
        <taxon>Cossoidea</taxon>
        <taxon>Cossidae</taxon>
        <taxon>Cossinae</taxon>
        <taxon>Streltzoviella</taxon>
    </lineage>
</organism>
<evidence type="ECO:0000256" key="8">
    <source>
        <dbReference type="ARBA" id="ARBA00023170"/>
    </source>
</evidence>
<name>A0A7D5UML6_9NEOP</name>
<evidence type="ECO:0000256" key="5">
    <source>
        <dbReference type="ARBA" id="ARBA00022725"/>
    </source>
</evidence>
<evidence type="ECO:0000256" key="6">
    <source>
        <dbReference type="ARBA" id="ARBA00022989"/>
    </source>
</evidence>
<keyword evidence="8 10" id="KW-0675">Receptor</keyword>
<evidence type="ECO:0000313" key="11">
    <source>
        <dbReference type="EMBL" id="QLI62056.1"/>
    </source>
</evidence>
<comment type="subcellular location">
    <subcellularLocation>
        <location evidence="1 10">Cell membrane</location>
        <topology evidence="1 10">Multi-pass membrane protein</topology>
    </subcellularLocation>
</comment>
<feature type="transmembrane region" description="Helical" evidence="10">
    <location>
        <begin position="135"/>
        <end position="152"/>
    </location>
</feature>
<dbReference type="PANTHER" id="PTHR21137">
    <property type="entry name" value="ODORANT RECEPTOR"/>
    <property type="match status" value="1"/>
</dbReference>
<keyword evidence="3 10" id="KW-0716">Sensory transduction</keyword>
<keyword evidence="9 10" id="KW-0807">Transducer</keyword>
<keyword evidence="4 10" id="KW-0812">Transmembrane</keyword>
<protein>
    <recommendedName>
        <fullName evidence="10">Odorant receptor</fullName>
    </recommendedName>
</protein>
<keyword evidence="7 10" id="KW-0472">Membrane</keyword>
<feature type="transmembrane region" description="Helical" evidence="10">
    <location>
        <begin position="173"/>
        <end position="191"/>
    </location>
</feature>
<feature type="transmembrane region" description="Helical" evidence="10">
    <location>
        <begin position="267"/>
        <end position="288"/>
    </location>
</feature>
<dbReference type="GO" id="GO:0007165">
    <property type="term" value="P:signal transduction"/>
    <property type="evidence" value="ECO:0007669"/>
    <property type="project" value="UniProtKB-KW"/>
</dbReference>
<evidence type="ECO:0000256" key="7">
    <source>
        <dbReference type="ARBA" id="ARBA00023136"/>
    </source>
</evidence>
<feature type="transmembrane region" description="Helical" evidence="10">
    <location>
        <begin position="34"/>
        <end position="57"/>
    </location>
</feature>